<dbReference type="PRINTS" id="PR00078">
    <property type="entry name" value="G3PDHDRGNASE"/>
</dbReference>
<dbReference type="FunFam" id="3.40.50.720:FF:000001">
    <property type="entry name" value="Glyceraldehyde-3-phosphate dehydrogenase"/>
    <property type="match status" value="1"/>
</dbReference>
<name>A0A1F6X0I9_9BACT</name>
<protein>
    <submittedName>
        <fullName evidence="9">Type I glyceraldehyde-3-phosphate dehydrogenase</fullName>
    </submittedName>
</protein>
<feature type="binding site" evidence="5">
    <location>
        <position position="322"/>
    </location>
    <ligand>
        <name>NAD(+)</name>
        <dbReference type="ChEBI" id="CHEBI:57540"/>
    </ligand>
</feature>
<dbReference type="AlphaFoldDB" id="A0A1F6X0I9"/>
<evidence type="ECO:0000256" key="6">
    <source>
        <dbReference type="PIRSR" id="PIRSR000149-4"/>
    </source>
</evidence>
<proteinExistence type="inferred from homology"/>
<dbReference type="SUPFAM" id="SSF55347">
    <property type="entry name" value="Glyceraldehyde-3-phosphate dehydrogenase-like, C-terminal domain"/>
    <property type="match status" value="1"/>
</dbReference>
<evidence type="ECO:0000313" key="10">
    <source>
        <dbReference type="Proteomes" id="UP000185809"/>
    </source>
</evidence>
<evidence type="ECO:0000256" key="5">
    <source>
        <dbReference type="PIRSR" id="PIRSR000149-3"/>
    </source>
</evidence>
<dbReference type="SMART" id="SM00846">
    <property type="entry name" value="Gp_dh_N"/>
    <property type="match status" value="1"/>
</dbReference>
<dbReference type="GO" id="GO:0016620">
    <property type="term" value="F:oxidoreductase activity, acting on the aldehyde or oxo group of donors, NAD or NADP as acceptor"/>
    <property type="evidence" value="ECO:0007669"/>
    <property type="project" value="InterPro"/>
</dbReference>
<dbReference type="Pfam" id="PF02800">
    <property type="entry name" value="Gp_dh_C"/>
    <property type="match status" value="1"/>
</dbReference>
<evidence type="ECO:0000313" key="9">
    <source>
        <dbReference type="EMBL" id="OGI87658.1"/>
    </source>
</evidence>
<dbReference type="GO" id="GO:0051287">
    <property type="term" value="F:NAD binding"/>
    <property type="evidence" value="ECO:0007669"/>
    <property type="project" value="InterPro"/>
</dbReference>
<feature type="binding site" evidence="4">
    <location>
        <begin position="216"/>
        <end position="217"/>
    </location>
    <ligand>
        <name>D-glyceraldehyde 3-phosphate</name>
        <dbReference type="ChEBI" id="CHEBI:59776"/>
    </ligand>
</feature>
<gene>
    <name evidence="9" type="ORF">A2995_01645</name>
</gene>
<keyword evidence="5" id="KW-0547">Nucleotide-binding</keyword>
<dbReference type="Proteomes" id="UP000185809">
    <property type="component" value="Unassembled WGS sequence"/>
</dbReference>
<dbReference type="InterPro" id="IPR036291">
    <property type="entry name" value="NAD(P)-bd_dom_sf"/>
</dbReference>
<dbReference type="GO" id="GO:0050661">
    <property type="term" value="F:NADP binding"/>
    <property type="evidence" value="ECO:0007669"/>
    <property type="project" value="InterPro"/>
</dbReference>
<feature type="active site" description="Nucleophile" evidence="3">
    <location>
        <position position="157"/>
    </location>
</feature>
<feature type="binding site" evidence="5">
    <location>
        <position position="35"/>
    </location>
    <ligand>
        <name>NAD(+)</name>
        <dbReference type="ChEBI" id="CHEBI:57540"/>
    </ligand>
</feature>
<reference evidence="9 10" key="1">
    <citation type="journal article" date="2016" name="Nat. Commun.">
        <title>Thousands of microbial genomes shed light on interconnected biogeochemical processes in an aquifer system.</title>
        <authorList>
            <person name="Anantharaman K."/>
            <person name="Brown C.T."/>
            <person name="Hug L.A."/>
            <person name="Sharon I."/>
            <person name="Castelle C.J."/>
            <person name="Probst A.J."/>
            <person name="Thomas B.C."/>
            <person name="Singh A."/>
            <person name="Wilkins M.J."/>
            <person name="Karaoz U."/>
            <person name="Brodie E.L."/>
            <person name="Williams K.H."/>
            <person name="Hubbard S.S."/>
            <person name="Banfield J.F."/>
        </authorList>
    </citation>
    <scope>NUCLEOTIDE SEQUENCE [LARGE SCALE GENOMIC DNA]</scope>
</reference>
<accession>A0A1F6X0I9</accession>
<comment type="caution">
    <text evidence="9">The sequence shown here is derived from an EMBL/GenBank/DDBJ whole genome shotgun (WGS) entry which is preliminary data.</text>
</comment>
<dbReference type="CDD" id="cd18126">
    <property type="entry name" value="GAPDH_I_C"/>
    <property type="match status" value="1"/>
</dbReference>
<feature type="domain" description="Glyceraldehyde 3-phosphate dehydrogenase NAD(P) binding" evidence="8">
    <location>
        <begin position="4"/>
        <end position="157"/>
    </location>
</feature>
<dbReference type="InterPro" id="IPR020831">
    <property type="entry name" value="GlycerAld/Erythrose_P_DH"/>
</dbReference>
<dbReference type="InterPro" id="IPR020828">
    <property type="entry name" value="GlycerAld_3-P_DH_NAD(P)-bd"/>
</dbReference>
<organism evidence="9 10">
    <name type="scientific">Candidatus Nomurabacteria bacterium RIFCSPLOWO2_01_FULL_33_24</name>
    <dbReference type="NCBI Taxonomy" id="1801765"/>
    <lineage>
        <taxon>Bacteria</taxon>
        <taxon>Candidatus Nomuraibacteriota</taxon>
    </lineage>
</organism>
<dbReference type="SUPFAM" id="SSF51735">
    <property type="entry name" value="NAD(P)-binding Rossmann-fold domains"/>
    <property type="match status" value="1"/>
</dbReference>
<dbReference type="EMBL" id="MFUP01000010">
    <property type="protein sequence ID" value="OGI87658.1"/>
    <property type="molecule type" value="Genomic_DNA"/>
</dbReference>
<evidence type="ECO:0000259" key="8">
    <source>
        <dbReference type="SMART" id="SM00846"/>
    </source>
</evidence>
<dbReference type="CDD" id="cd05214">
    <property type="entry name" value="GAPDH_I_N"/>
    <property type="match status" value="1"/>
</dbReference>
<dbReference type="PIRSF" id="PIRSF000149">
    <property type="entry name" value="GAP_DH"/>
    <property type="match status" value="1"/>
</dbReference>
<feature type="binding site" evidence="5">
    <location>
        <begin position="13"/>
        <end position="14"/>
    </location>
    <ligand>
        <name>NAD(+)</name>
        <dbReference type="ChEBI" id="CHEBI:57540"/>
    </ligand>
</feature>
<sequence length="341" mass="37279">MKKTRVAINGFGRIGRAFFKVALKRPEIEIIAINDLGDIKNMAYLLKYDTVYPHHEYKVETSDKKLIVNGKKFKFFCESDLIKLPWRELDIDVVVEATGVFSRYDKVQAHQTAGAKKVVITAPSKDSENEGTLGKTILMGINEDDLRTYTISSNGSCTTNAGSPVIAILDKALGIEKAILNTVHAYTASQSIVDSPNKKDFREGRAGAQNIIPSSTGAGIAVAKALPSMEGKFDGVAMRVPIVSGSIADITFIAKKDTNVEEINKILTKASKEERWKGIFRVTNDLIVSSDILGDPYASIADLSMTRVVGGNLVKVLAWYDNEMGYVYTLVDHVIKAGKAL</sequence>
<dbReference type="PANTHER" id="PTHR43148">
    <property type="entry name" value="GLYCERALDEHYDE-3-PHOSPHATE DEHYDROGENASE 2"/>
    <property type="match status" value="1"/>
</dbReference>
<feature type="binding site" evidence="4">
    <location>
        <position position="187"/>
    </location>
    <ligand>
        <name>D-glyceraldehyde 3-phosphate</name>
        <dbReference type="ChEBI" id="CHEBI:59776"/>
    </ligand>
</feature>
<dbReference type="NCBIfam" id="TIGR01534">
    <property type="entry name" value="GAPDH-I"/>
    <property type="match status" value="1"/>
</dbReference>
<dbReference type="InterPro" id="IPR006424">
    <property type="entry name" value="Glyceraldehyde-3-P_DH_1"/>
</dbReference>
<comment type="similarity">
    <text evidence="1 7">Belongs to the glyceraldehyde-3-phosphate dehydrogenase family.</text>
</comment>
<dbReference type="FunFam" id="3.30.360.10:FF:000002">
    <property type="entry name" value="Glyceraldehyde-3-phosphate dehydrogenase"/>
    <property type="match status" value="1"/>
</dbReference>
<evidence type="ECO:0000256" key="1">
    <source>
        <dbReference type="ARBA" id="ARBA00007406"/>
    </source>
</evidence>
<dbReference type="GO" id="GO:0006006">
    <property type="term" value="P:glucose metabolic process"/>
    <property type="evidence" value="ECO:0007669"/>
    <property type="project" value="InterPro"/>
</dbReference>
<feature type="binding site" evidence="5">
    <location>
        <position position="121"/>
    </location>
    <ligand>
        <name>NAD(+)</name>
        <dbReference type="ChEBI" id="CHEBI:57540"/>
    </ligand>
</feature>
<dbReference type="Pfam" id="PF00044">
    <property type="entry name" value="Gp_dh_N"/>
    <property type="match status" value="1"/>
</dbReference>
<evidence type="ECO:0000256" key="3">
    <source>
        <dbReference type="PIRSR" id="PIRSR000149-1"/>
    </source>
</evidence>
<keyword evidence="2" id="KW-0560">Oxidoreductase</keyword>
<feature type="binding site" evidence="4">
    <location>
        <begin position="156"/>
        <end position="158"/>
    </location>
    <ligand>
        <name>D-glyceraldehyde 3-phosphate</name>
        <dbReference type="ChEBI" id="CHEBI:59776"/>
    </ligand>
</feature>
<evidence type="ECO:0000256" key="4">
    <source>
        <dbReference type="PIRSR" id="PIRSR000149-2"/>
    </source>
</evidence>
<feature type="binding site" evidence="4">
    <location>
        <position position="239"/>
    </location>
    <ligand>
        <name>D-glyceraldehyde 3-phosphate</name>
        <dbReference type="ChEBI" id="CHEBI:59776"/>
    </ligand>
</feature>
<dbReference type="Gene3D" id="3.40.50.720">
    <property type="entry name" value="NAD(P)-binding Rossmann-like Domain"/>
    <property type="match status" value="1"/>
</dbReference>
<keyword evidence="5" id="KW-0520">NAD</keyword>
<evidence type="ECO:0000256" key="7">
    <source>
        <dbReference type="RuleBase" id="RU000397"/>
    </source>
</evidence>
<feature type="site" description="Activates thiol group during catalysis" evidence="6">
    <location>
        <position position="184"/>
    </location>
</feature>
<evidence type="ECO:0000256" key="2">
    <source>
        <dbReference type="ARBA" id="ARBA00023002"/>
    </source>
</evidence>
<dbReference type="Gene3D" id="3.30.360.10">
    <property type="entry name" value="Dihydrodipicolinate Reductase, domain 2"/>
    <property type="match status" value="1"/>
</dbReference>
<dbReference type="InterPro" id="IPR020829">
    <property type="entry name" value="GlycerAld_3-P_DH_cat"/>
</dbReference>